<protein>
    <submittedName>
        <fullName evidence="2">Uncharacterized protein</fullName>
    </submittedName>
</protein>
<keyword evidence="3" id="KW-1185">Reference proteome</keyword>
<dbReference type="Proteomes" id="UP000435304">
    <property type="component" value="Unassembled WGS sequence"/>
</dbReference>
<accession>A0A6A9UR40</accession>
<evidence type="ECO:0000256" key="1">
    <source>
        <dbReference type="SAM" id="MobiDB-lite"/>
    </source>
</evidence>
<comment type="caution">
    <text evidence="2">The sequence shown here is derived from an EMBL/GenBank/DDBJ whole genome shotgun (WGS) entry which is preliminary data.</text>
</comment>
<organism evidence="2 3">
    <name type="scientific">Auraticoccus cholistanensis</name>
    <dbReference type="NCBI Taxonomy" id="2656650"/>
    <lineage>
        <taxon>Bacteria</taxon>
        <taxon>Bacillati</taxon>
        <taxon>Actinomycetota</taxon>
        <taxon>Actinomycetes</taxon>
        <taxon>Propionibacteriales</taxon>
        <taxon>Propionibacteriaceae</taxon>
        <taxon>Auraticoccus</taxon>
    </lineage>
</organism>
<proteinExistence type="predicted"/>
<evidence type="ECO:0000313" key="2">
    <source>
        <dbReference type="EMBL" id="MVA75048.1"/>
    </source>
</evidence>
<dbReference type="RefSeq" id="WP_156607951.1">
    <property type="nucleotide sequence ID" value="NZ_WPCU01000004.1"/>
</dbReference>
<name>A0A6A9UR40_9ACTN</name>
<gene>
    <name evidence="2" type="ORF">GC722_03245</name>
</gene>
<dbReference type="AlphaFoldDB" id="A0A6A9UR40"/>
<feature type="region of interest" description="Disordered" evidence="1">
    <location>
        <begin position="47"/>
        <end position="66"/>
    </location>
</feature>
<reference evidence="2 3" key="1">
    <citation type="submission" date="2019-12" db="EMBL/GenBank/DDBJ databases">
        <title>Auraticoccus cholistani sp. nov., an actinomycete isolated from soil of Cholistan desert.</title>
        <authorList>
            <person name="Cheema M.T."/>
        </authorList>
    </citation>
    <scope>NUCLEOTIDE SEQUENCE [LARGE SCALE GENOMIC DNA]</scope>
    <source>
        <strain evidence="2 3">F435</strain>
    </source>
</reference>
<sequence length="78" mass="8202">MYLLNTIEPALRFPRSARPDAVATTPDETLRDERSSWAVVLAAVRPGAAPAPRPADREPEPSPALPVATVACGALARG</sequence>
<evidence type="ECO:0000313" key="3">
    <source>
        <dbReference type="Proteomes" id="UP000435304"/>
    </source>
</evidence>
<dbReference type="EMBL" id="WPCU01000004">
    <property type="protein sequence ID" value="MVA75048.1"/>
    <property type="molecule type" value="Genomic_DNA"/>
</dbReference>